<accession>A0ABU3P0A7</accession>
<dbReference type="Pfam" id="PF01266">
    <property type="entry name" value="DAO"/>
    <property type="match status" value="1"/>
</dbReference>
<keyword evidence="3" id="KW-0285">Flavoprotein</keyword>
<dbReference type="SUPFAM" id="SSF54373">
    <property type="entry name" value="FAD-linked reductases, C-terminal domain"/>
    <property type="match status" value="1"/>
</dbReference>
<dbReference type="EC" id="1.1.5.3" evidence="7"/>
<dbReference type="CDD" id="cd19946">
    <property type="entry name" value="GlpA-like_Fer2_BFD-like"/>
    <property type="match status" value="1"/>
</dbReference>
<dbReference type="PRINTS" id="PR01001">
    <property type="entry name" value="FADG3PDH"/>
</dbReference>
<dbReference type="InterPro" id="IPR041854">
    <property type="entry name" value="BFD-like_2Fe2S-bd_dom_sf"/>
</dbReference>
<dbReference type="Proteomes" id="UP001254848">
    <property type="component" value="Unassembled WGS sequence"/>
</dbReference>
<protein>
    <submittedName>
        <fullName evidence="7">Anaerobic glycerol-3-phosphate dehydrogenase subunit GlpA</fullName>
        <ecNumber evidence="7">1.1.5.3</ecNumber>
    </submittedName>
</protein>
<organism evidence="7 8">
    <name type="scientific">Anaeroselena agilis</name>
    <dbReference type="NCBI Taxonomy" id="3063788"/>
    <lineage>
        <taxon>Bacteria</taxon>
        <taxon>Bacillati</taxon>
        <taxon>Bacillota</taxon>
        <taxon>Negativicutes</taxon>
        <taxon>Acetonemataceae</taxon>
        <taxon>Anaeroselena</taxon>
    </lineage>
</organism>
<evidence type="ECO:0000256" key="5">
    <source>
        <dbReference type="ARBA" id="ARBA00023002"/>
    </source>
</evidence>
<evidence type="ECO:0000256" key="1">
    <source>
        <dbReference type="ARBA" id="ARBA00001974"/>
    </source>
</evidence>
<dbReference type="SUPFAM" id="SSF51905">
    <property type="entry name" value="FAD/NAD(P)-binding domain"/>
    <property type="match status" value="1"/>
</dbReference>
<comment type="cofactor">
    <cofactor evidence="1">
        <name>FAD</name>
        <dbReference type="ChEBI" id="CHEBI:57692"/>
    </cofactor>
</comment>
<name>A0ABU3P0A7_9FIRM</name>
<dbReference type="PROSITE" id="PS00978">
    <property type="entry name" value="FAD_G3PDH_2"/>
    <property type="match status" value="1"/>
</dbReference>
<dbReference type="InterPro" id="IPR006076">
    <property type="entry name" value="FAD-dep_OxRdtase"/>
</dbReference>
<evidence type="ECO:0000256" key="3">
    <source>
        <dbReference type="ARBA" id="ARBA00022630"/>
    </source>
</evidence>
<dbReference type="PANTHER" id="PTHR11985:SF15">
    <property type="entry name" value="GLYCEROL-3-PHOSPHATE DEHYDROGENASE, MITOCHONDRIAL"/>
    <property type="match status" value="1"/>
</dbReference>
<evidence type="ECO:0000259" key="6">
    <source>
        <dbReference type="Pfam" id="PF01266"/>
    </source>
</evidence>
<evidence type="ECO:0000256" key="4">
    <source>
        <dbReference type="ARBA" id="ARBA00022827"/>
    </source>
</evidence>
<dbReference type="Gene3D" id="3.50.50.60">
    <property type="entry name" value="FAD/NAD(P)-binding domain"/>
    <property type="match status" value="3"/>
</dbReference>
<dbReference type="PANTHER" id="PTHR11985">
    <property type="entry name" value="GLYCEROL-3-PHOSPHATE DEHYDROGENASE"/>
    <property type="match status" value="1"/>
</dbReference>
<dbReference type="GO" id="GO:0004368">
    <property type="term" value="F:glycerol-3-phosphate dehydrogenase (quinone) activity"/>
    <property type="evidence" value="ECO:0007669"/>
    <property type="project" value="UniProtKB-EC"/>
</dbReference>
<dbReference type="RefSeq" id="WP_413780948.1">
    <property type="nucleotide sequence ID" value="NZ_JAUOZS010000001.1"/>
</dbReference>
<feature type="domain" description="FAD dependent oxidoreductase" evidence="6">
    <location>
        <begin position="6"/>
        <end position="350"/>
    </location>
</feature>
<keyword evidence="5 7" id="KW-0560">Oxidoreductase</keyword>
<comment type="similarity">
    <text evidence="2">Belongs to the FAD-dependent glycerol-3-phosphate dehydrogenase family.</text>
</comment>
<dbReference type="InterPro" id="IPR036188">
    <property type="entry name" value="FAD/NAD-bd_sf"/>
</dbReference>
<keyword evidence="8" id="KW-1185">Reference proteome</keyword>
<keyword evidence="4" id="KW-0274">FAD</keyword>
<dbReference type="InterPro" id="IPR000447">
    <property type="entry name" value="G3P_DH_FAD-dep"/>
</dbReference>
<reference evidence="7 8" key="1">
    <citation type="submission" date="2023-07" db="EMBL/GenBank/DDBJ databases">
        <title>The novel representative of Negativicutes class, Anaeroselena agilis gen. nov. sp. nov.</title>
        <authorList>
            <person name="Prokofeva M.I."/>
            <person name="Elcheninov A.G."/>
            <person name="Klyukina A."/>
            <person name="Kublanov I.V."/>
            <person name="Frolov E.N."/>
            <person name="Podosokorskaya O.A."/>
        </authorList>
    </citation>
    <scope>NUCLEOTIDE SEQUENCE [LARGE SCALE GENOMIC DNA]</scope>
    <source>
        <strain evidence="7 8">4137-cl</strain>
    </source>
</reference>
<dbReference type="Gene3D" id="1.10.10.1100">
    <property type="entry name" value="BFD-like [2Fe-2S]-binding domain"/>
    <property type="match status" value="1"/>
</dbReference>
<gene>
    <name evidence="7" type="primary">glpA</name>
    <name evidence="7" type="ORF">Q4T40_14555</name>
</gene>
<comment type="caution">
    <text evidence="7">The sequence shown here is derived from an EMBL/GenBank/DDBJ whole genome shotgun (WGS) entry which is preliminary data.</text>
</comment>
<evidence type="ECO:0000256" key="2">
    <source>
        <dbReference type="ARBA" id="ARBA00007330"/>
    </source>
</evidence>
<dbReference type="EMBL" id="JAUOZS010000001">
    <property type="protein sequence ID" value="MDT8902468.1"/>
    <property type="molecule type" value="Genomic_DNA"/>
</dbReference>
<proteinExistence type="inferred from homology"/>
<dbReference type="NCBIfam" id="TIGR03377">
    <property type="entry name" value="glycerol3P_GlpA"/>
    <property type="match status" value="1"/>
</dbReference>
<dbReference type="NCBIfam" id="NF008313">
    <property type="entry name" value="PRK11101.1"/>
    <property type="match status" value="1"/>
</dbReference>
<sequence>MTKTQAVIIGGGATGAGILRDLAMRGVKAVLVERRDLAYGTSSRFHGLLHSGGRYVVKDPESASECIAENRILRKIAHQCVEDTEGFFVRLPEDDPAFEQQWLAACRALGLPAAPLAPAEAVRLEPNLTPRIAAAYRVPDAAVDGFRLCWHNAAAAARHGGEVLTYTEAVGIVTDAGKVTGVAVRDLLSGETRTIACDLVINAAGSWVDKVAALAGAEVRVKPDRGTLIAFNHRFASRVINRLRPPADGDIFVPHGSVTILGTTSAAADRPDDTAPRSDEVLKLLRIGEALFENLADYRILRAFAGTRPLYSAAPGAEGRAASRAFAVIDHRAEGVDGLITVVGGKLTTYRLMAEKAADLACERLGVSVPCRTADEPLVADPAPGLLAAAKKHFPAGGAELAAARLGDAFGAVVRRLEDNPADRALICECELVTLGEIKEIAALPTTHGLGDLRRRTRLGMGTCQGAFCGLRGIGALCAAGFADQSADKLLRDFIEERWAGIRPVLWGKQLREQELLRGIYGASLNIDGAMHDEGI</sequence>
<evidence type="ECO:0000313" key="7">
    <source>
        <dbReference type="EMBL" id="MDT8902468.1"/>
    </source>
</evidence>
<dbReference type="InterPro" id="IPR017752">
    <property type="entry name" value="G3P_DH_GlpA_su"/>
</dbReference>
<evidence type="ECO:0000313" key="8">
    <source>
        <dbReference type="Proteomes" id="UP001254848"/>
    </source>
</evidence>